<dbReference type="EMBL" id="KN846973">
    <property type="protein sequence ID" value="KIW78156.1"/>
    <property type="molecule type" value="Genomic_DNA"/>
</dbReference>
<dbReference type="InterPro" id="IPR056002">
    <property type="entry name" value="DUF7580"/>
</dbReference>
<dbReference type="STRING" id="1442368.A0A0D2DKI5"/>
<evidence type="ECO:0000256" key="1">
    <source>
        <dbReference type="SAM" id="SignalP"/>
    </source>
</evidence>
<sequence>MLLALTLAISLLQLHDTPWLHESWSKEGIQFMKTPGAKGEGVSALDVDFTKPLISREFFSPSHDSAKHLRPKEALLELGIMLLELWHEKTIED</sequence>
<feature type="signal peptide" evidence="1">
    <location>
        <begin position="1"/>
        <end position="16"/>
    </location>
</feature>
<dbReference type="OrthoDB" id="3565018at2759"/>
<dbReference type="Pfam" id="PF24476">
    <property type="entry name" value="DUF7580"/>
    <property type="match status" value="1"/>
</dbReference>
<keyword evidence="1" id="KW-0732">Signal</keyword>
<keyword evidence="4" id="KW-1185">Reference proteome</keyword>
<dbReference type="Proteomes" id="UP000053029">
    <property type="component" value="Unassembled WGS sequence"/>
</dbReference>
<dbReference type="HOGENOM" id="CLU_2399718_0_0_1"/>
<dbReference type="VEuPathDB" id="FungiDB:Z517_07989"/>
<dbReference type="AlphaFoldDB" id="A0A0D2DKI5"/>
<dbReference type="GeneID" id="25307479"/>
<evidence type="ECO:0000313" key="4">
    <source>
        <dbReference type="Proteomes" id="UP000053029"/>
    </source>
</evidence>
<reference evidence="3 4" key="1">
    <citation type="submission" date="2015-01" db="EMBL/GenBank/DDBJ databases">
        <title>The Genome Sequence of Fonsecaea pedrosoi CBS 271.37.</title>
        <authorList>
            <consortium name="The Broad Institute Genomics Platform"/>
            <person name="Cuomo C."/>
            <person name="de Hoog S."/>
            <person name="Gorbushina A."/>
            <person name="Stielow B."/>
            <person name="Teixiera M."/>
            <person name="Abouelleil A."/>
            <person name="Chapman S.B."/>
            <person name="Priest M."/>
            <person name="Young S.K."/>
            <person name="Wortman J."/>
            <person name="Nusbaum C."/>
            <person name="Birren B."/>
        </authorList>
    </citation>
    <scope>NUCLEOTIDE SEQUENCE [LARGE SCALE GENOMIC DNA]</scope>
    <source>
        <strain evidence="3 4">CBS 271.37</strain>
    </source>
</reference>
<protein>
    <submittedName>
        <fullName evidence="3">Unplaced genomic scaffold supercont1.5, whole genome shotgun sequence</fullName>
    </submittedName>
</protein>
<feature type="chain" id="PRO_5002240636" evidence="1">
    <location>
        <begin position="17"/>
        <end position="93"/>
    </location>
</feature>
<organism evidence="3 4">
    <name type="scientific">Fonsecaea pedrosoi CBS 271.37</name>
    <dbReference type="NCBI Taxonomy" id="1442368"/>
    <lineage>
        <taxon>Eukaryota</taxon>
        <taxon>Fungi</taxon>
        <taxon>Dikarya</taxon>
        <taxon>Ascomycota</taxon>
        <taxon>Pezizomycotina</taxon>
        <taxon>Eurotiomycetes</taxon>
        <taxon>Chaetothyriomycetidae</taxon>
        <taxon>Chaetothyriales</taxon>
        <taxon>Herpotrichiellaceae</taxon>
        <taxon>Fonsecaea</taxon>
    </lineage>
</organism>
<feature type="domain" description="DUF7580" evidence="2">
    <location>
        <begin position="3"/>
        <end position="91"/>
    </location>
</feature>
<gene>
    <name evidence="3" type="ORF">Z517_07989</name>
</gene>
<dbReference type="PANTHER" id="PTHR35186:SF4">
    <property type="entry name" value="PRION-INHIBITION AND PROPAGATION HELO DOMAIN-CONTAINING PROTEIN"/>
    <property type="match status" value="1"/>
</dbReference>
<accession>A0A0D2DKI5</accession>
<proteinExistence type="predicted"/>
<dbReference type="PANTHER" id="PTHR35186">
    <property type="entry name" value="ANK_REP_REGION DOMAIN-CONTAINING PROTEIN"/>
    <property type="match status" value="1"/>
</dbReference>
<evidence type="ECO:0000313" key="3">
    <source>
        <dbReference type="EMBL" id="KIW78156.1"/>
    </source>
</evidence>
<evidence type="ECO:0000259" key="2">
    <source>
        <dbReference type="Pfam" id="PF24476"/>
    </source>
</evidence>
<dbReference type="RefSeq" id="XP_013281964.1">
    <property type="nucleotide sequence ID" value="XM_013426510.1"/>
</dbReference>
<name>A0A0D2DKI5_9EURO</name>